<feature type="signal peptide" evidence="2">
    <location>
        <begin position="1"/>
        <end position="25"/>
    </location>
</feature>
<proteinExistence type="predicted"/>
<comment type="caution">
    <text evidence="3">The sequence shown here is derived from an EMBL/GenBank/DDBJ whole genome shotgun (WGS) entry which is preliminary data.</text>
</comment>
<keyword evidence="1" id="KW-0175">Coiled coil</keyword>
<keyword evidence="2" id="KW-0732">Signal</keyword>
<organism evidence="3 4">
    <name type="scientific">Microcystis aeruginosa 11-30S32</name>
    <dbReference type="NCBI Taxonomy" id="2358142"/>
    <lineage>
        <taxon>Bacteria</taxon>
        <taxon>Bacillati</taxon>
        <taxon>Cyanobacteriota</taxon>
        <taxon>Cyanophyceae</taxon>
        <taxon>Oscillatoriophycideae</taxon>
        <taxon>Chroococcales</taxon>
        <taxon>Microcystaceae</taxon>
        <taxon>Microcystis</taxon>
    </lineage>
</organism>
<sequence length="729" mass="82445">MGFSPCRLLIWTLFGLSFPVPSVLAEAIDDGKAIAPVTVAPSFCEGFTPLTNRVAPLLFEGETRTEELPDSACAKELAGVGAPVLPASPLTEPTPAATPIAPENPAPQGQEDRGWQIKFQPYATIPISTYGTATARGRTVSYHLDLGEVLQSLRVTGSARVEAWNGRFGLIFDGYYASLRNVIDRQKTRVRQPNFIDSLNWLLSRDASQRIQKAINGLEGISQSVDRIQGLKEEGSFQEAGDKIRALRQDIALKTEQLSQLPAAAEEVRDQIRQEVALREEQLQELETAINNARQRFQQEIVPKIEQAQELKTTLAEIRQEVQQEVERKAERLNEFKQALDSLQGQLAERQNTLQEMVVKIQTLPDVDIGEIRDNIDIRDLRDLEQKIAELPRDPAFSDRLGNLKDFQEKLSQIQEALARGQEKIQELRGLKDSEPLQQLQAKIQELRELKDREPLQQLQGKIEELRQTKDSEILQQLQAKVQELQQLKDSEPLQQLQAKLQELRGLKDSEPLQRLEQEIQNARESLEQLEQTMQQVQEFADNRQLQQLEADSETNLQFDQGIYDFAVSYHIGAPISHELPEKPSNRSFPLIWFQPYAGLRLNSISIDIEQTLTVQLSSPLVNFSQTFQQTFSQGRTWFEPLLGGKFGVQVSDPITFWIRGDASGFGLAGDTDLSWNLLFGVDCWVNRQISLQFAYRFYGIEYKNGSGDNAFGFTQNFNGPFLAATFHF</sequence>
<dbReference type="Proteomes" id="UP000321223">
    <property type="component" value="Unassembled WGS sequence"/>
</dbReference>
<protein>
    <recommendedName>
        <fullName evidence="5">Chromosome partitioning protein ParA</fullName>
    </recommendedName>
</protein>
<feature type="chain" id="PRO_5021977367" description="Chromosome partitioning protein ParA" evidence="2">
    <location>
        <begin position="26"/>
        <end position="729"/>
    </location>
</feature>
<evidence type="ECO:0000313" key="4">
    <source>
        <dbReference type="Proteomes" id="UP000321223"/>
    </source>
</evidence>
<dbReference type="EMBL" id="BHVU01000139">
    <property type="protein sequence ID" value="GCA93823.1"/>
    <property type="molecule type" value="Genomic_DNA"/>
</dbReference>
<reference evidence="3 4" key="1">
    <citation type="journal article" date="2019" name="Appl. Environ. Microbiol.">
        <title>Co-occurrence of broad and narrow host-range viruses infecting the toxic bloom-forming cyanobacterium Microcystis aeruginosa.</title>
        <authorList>
            <person name="Morimoto D."/>
            <person name="Tominaga K."/>
            <person name="Nishimura Y."/>
            <person name="Yoshida N."/>
            <person name="Kimura S."/>
            <person name="Sako Y."/>
            <person name="Yoshida T."/>
        </authorList>
    </citation>
    <scope>NUCLEOTIDE SEQUENCE [LARGE SCALE GENOMIC DNA]</scope>
    <source>
        <strain evidence="3 4">11-30S32</strain>
    </source>
</reference>
<feature type="coiled-coil region" evidence="1">
    <location>
        <begin position="513"/>
        <end position="547"/>
    </location>
</feature>
<feature type="coiled-coil region" evidence="1">
    <location>
        <begin position="404"/>
        <end position="476"/>
    </location>
</feature>
<dbReference type="AlphaFoldDB" id="A0A510PK55"/>
<evidence type="ECO:0008006" key="5">
    <source>
        <dbReference type="Google" id="ProtNLM"/>
    </source>
</evidence>
<evidence type="ECO:0000256" key="1">
    <source>
        <dbReference type="SAM" id="Coils"/>
    </source>
</evidence>
<feature type="coiled-coil region" evidence="1">
    <location>
        <begin position="265"/>
        <end position="353"/>
    </location>
</feature>
<dbReference type="SUPFAM" id="SSF56925">
    <property type="entry name" value="OMPA-like"/>
    <property type="match status" value="1"/>
</dbReference>
<gene>
    <name evidence="3" type="ORF">MAE30S32_24750</name>
</gene>
<accession>A0A510PK55</accession>
<dbReference type="InterPro" id="IPR011250">
    <property type="entry name" value="OMP/PagP_B-barrel"/>
</dbReference>
<evidence type="ECO:0000313" key="3">
    <source>
        <dbReference type="EMBL" id="GCA93823.1"/>
    </source>
</evidence>
<name>A0A510PK55_MICAE</name>
<dbReference type="RefSeq" id="WP_147071071.1">
    <property type="nucleotide sequence ID" value="NZ_BHVU01000139.1"/>
</dbReference>
<evidence type="ECO:0000256" key="2">
    <source>
        <dbReference type="SAM" id="SignalP"/>
    </source>
</evidence>